<evidence type="ECO:0000313" key="1">
    <source>
        <dbReference type="EMBL" id="KAH7995274.1"/>
    </source>
</evidence>
<protein>
    <submittedName>
        <fullName evidence="1">Uncharacterized protein</fullName>
    </submittedName>
</protein>
<reference evidence="1" key="1">
    <citation type="submission" date="2021-08" db="EMBL/GenBank/DDBJ databases">
        <title>The first chromosome-level gecko genome reveals the dynamic sex chromosomes of Neotropical dwarf geckos (Sphaerodactylidae: Sphaerodactylus).</title>
        <authorList>
            <person name="Pinto B.J."/>
            <person name="Keating S.E."/>
            <person name="Gamble T."/>
        </authorList>
    </citation>
    <scope>NUCLEOTIDE SEQUENCE</scope>
    <source>
        <strain evidence="1">TG3544</strain>
    </source>
</reference>
<keyword evidence="2" id="KW-1185">Reference proteome</keyword>
<evidence type="ECO:0000313" key="2">
    <source>
        <dbReference type="Proteomes" id="UP000827872"/>
    </source>
</evidence>
<proteinExistence type="predicted"/>
<gene>
    <name evidence="1" type="ORF">K3G42_023786</name>
</gene>
<dbReference type="Proteomes" id="UP000827872">
    <property type="component" value="Linkage Group LG07"/>
</dbReference>
<name>A0ACB8ES07_9SAUR</name>
<accession>A0ACB8ES07</accession>
<sequence length="92" mass="10391">MSKDTISDAAPYSTWKTSIMERVRDQISLSRTAATRNDFTLQLPKLHLETFAMEGLKGGPEVIAFQSTLTSETENEYSYQDICFGEEPFCVD</sequence>
<comment type="caution">
    <text evidence="1">The sequence shown here is derived from an EMBL/GenBank/DDBJ whole genome shotgun (WGS) entry which is preliminary data.</text>
</comment>
<organism evidence="1 2">
    <name type="scientific">Sphaerodactylus townsendi</name>
    <dbReference type="NCBI Taxonomy" id="933632"/>
    <lineage>
        <taxon>Eukaryota</taxon>
        <taxon>Metazoa</taxon>
        <taxon>Chordata</taxon>
        <taxon>Craniata</taxon>
        <taxon>Vertebrata</taxon>
        <taxon>Euteleostomi</taxon>
        <taxon>Lepidosauria</taxon>
        <taxon>Squamata</taxon>
        <taxon>Bifurcata</taxon>
        <taxon>Gekkota</taxon>
        <taxon>Sphaerodactylidae</taxon>
        <taxon>Sphaerodactylus</taxon>
    </lineage>
</organism>
<dbReference type="EMBL" id="CM037620">
    <property type="protein sequence ID" value="KAH7995274.1"/>
    <property type="molecule type" value="Genomic_DNA"/>
</dbReference>